<name>A0A6B9JDD6_9CAUD</name>
<accession>A0A6B9JDD6</accession>
<keyword evidence="3" id="KW-1185">Reference proteome</keyword>
<dbReference type="Proteomes" id="UP000433502">
    <property type="component" value="Segment"/>
</dbReference>
<evidence type="ECO:0000313" key="3">
    <source>
        <dbReference type="Proteomes" id="UP000433502"/>
    </source>
</evidence>
<gene>
    <name evidence="2" type="ORF">RL2RES_213</name>
</gene>
<proteinExistence type="predicted"/>
<evidence type="ECO:0000313" key="2">
    <source>
        <dbReference type="EMBL" id="QGZ14206.1"/>
    </source>
</evidence>
<feature type="domain" description="DUF7831" evidence="1">
    <location>
        <begin position="7"/>
        <end position="119"/>
    </location>
</feature>
<dbReference type="InterPro" id="IPR057153">
    <property type="entry name" value="DUF7831"/>
</dbReference>
<reference evidence="2 3" key="1">
    <citation type="submission" date="2019-10" db="EMBL/GenBank/DDBJ databases">
        <title>Complete genome sequence of bacteriophage vB_RLeM_RL2RES.</title>
        <authorList>
            <person name="Gunathilake D."/>
            <person name="Bhat S."/>
            <person name="Yost C.K."/>
            <person name="Hynes M.F."/>
        </authorList>
    </citation>
    <scope>NUCLEOTIDE SEQUENCE [LARGE SCALE GENOMIC DNA]</scope>
</reference>
<evidence type="ECO:0000259" key="1">
    <source>
        <dbReference type="Pfam" id="PF25176"/>
    </source>
</evidence>
<sequence>MPIAYCQEEYTIELLNAKFNSWFVFGDNMMREGCSGQSVIRGCRNAIGVVTKYEPSKSPIAFFSDRGIKQIMPVLVEDLAKIEAKLDRGEVVYWPAKGIGTGRARLKHHAPRIFDYIIEKRDHFFRTYPKLDDEKFHNLF</sequence>
<dbReference type="Pfam" id="PF25176">
    <property type="entry name" value="DUF7831"/>
    <property type="match status" value="1"/>
</dbReference>
<organism evidence="2 3">
    <name type="scientific">Rhizobium phage RL2RES</name>
    <dbReference type="NCBI Taxonomy" id="103371"/>
    <lineage>
        <taxon>Viruses</taxon>
        <taxon>Duplodnaviria</taxon>
        <taxon>Heunggongvirae</taxon>
        <taxon>Uroviricota</taxon>
        <taxon>Caudoviricetes</taxon>
        <taxon>Pootjesviridae</taxon>
        <taxon>Innesvirus</taxon>
        <taxon>Innesvirus RL2RES</taxon>
    </lineage>
</organism>
<dbReference type="EMBL" id="MN549361">
    <property type="protein sequence ID" value="QGZ14206.1"/>
    <property type="molecule type" value="Genomic_DNA"/>
</dbReference>
<protein>
    <recommendedName>
        <fullName evidence="1">DUF7831 domain-containing protein</fullName>
    </recommendedName>
</protein>